<evidence type="ECO:0000256" key="2">
    <source>
        <dbReference type="ARBA" id="ARBA00022475"/>
    </source>
</evidence>
<dbReference type="AlphaFoldDB" id="A0A0G1S4M3"/>
<keyword evidence="5 8" id="KW-0812">Transmembrane</keyword>
<evidence type="ECO:0000256" key="1">
    <source>
        <dbReference type="ARBA" id="ARBA00004651"/>
    </source>
</evidence>
<feature type="transmembrane region" description="Helical" evidence="8">
    <location>
        <begin position="330"/>
        <end position="358"/>
    </location>
</feature>
<organism evidence="10 11">
    <name type="scientific">Candidatus Amesbacteria bacterium GW2011_GWA1_47_16</name>
    <dbReference type="NCBI Taxonomy" id="1618353"/>
    <lineage>
        <taxon>Bacteria</taxon>
        <taxon>Candidatus Amesiibacteriota</taxon>
    </lineage>
</organism>
<feature type="transmembrane region" description="Helical" evidence="8">
    <location>
        <begin position="262"/>
        <end position="280"/>
    </location>
</feature>
<evidence type="ECO:0000256" key="7">
    <source>
        <dbReference type="ARBA" id="ARBA00023136"/>
    </source>
</evidence>
<feature type="transmembrane region" description="Helical" evidence="8">
    <location>
        <begin position="292"/>
        <end position="310"/>
    </location>
</feature>
<dbReference type="PANTHER" id="PTHR33908:SF11">
    <property type="entry name" value="MEMBRANE PROTEIN"/>
    <property type="match status" value="1"/>
</dbReference>
<feature type="domain" description="Glycosyltransferase RgtA/B/C/D-like" evidence="9">
    <location>
        <begin position="64"/>
        <end position="217"/>
    </location>
</feature>
<evidence type="ECO:0000259" key="9">
    <source>
        <dbReference type="Pfam" id="PF13231"/>
    </source>
</evidence>
<feature type="transmembrane region" description="Helical" evidence="8">
    <location>
        <begin position="157"/>
        <end position="173"/>
    </location>
</feature>
<dbReference type="GO" id="GO:0009103">
    <property type="term" value="P:lipopolysaccharide biosynthetic process"/>
    <property type="evidence" value="ECO:0007669"/>
    <property type="project" value="UniProtKB-ARBA"/>
</dbReference>
<feature type="transmembrane region" description="Helical" evidence="8">
    <location>
        <begin position="179"/>
        <end position="194"/>
    </location>
</feature>
<feature type="transmembrane region" description="Helical" evidence="8">
    <location>
        <begin position="82"/>
        <end position="103"/>
    </location>
</feature>
<feature type="transmembrane region" description="Helical" evidence="8">
    <location>
        <begin position="133"/>
        <end position="150"/>
    </location>
</feature>
<protein>
    <submittedName>
        <fullName evidence="10">Glycosyl transferase family 39</fullName>
    </submittedName>
</protein>
<dbReference type="PANTHER" id="PTHR33908">
    <property type="entry name" value="MANNOSYLTRANSFERASE YKCB-RELATED"/>
    <property type="match status" value="1"/>
</dbReference>
<evidence type="ECO:0000313" key="11">
    <source>
        <dbReference type="Proteomes" id="UP000034364"/>
    </source>
</evidence>
<comment type="caution">
    <text evidence="10">The sequence shown here is derived from an EMBL/GenBank/DDBJ whole genome shotgun (WGS) entry which is preliminary data.</text>
</comment>
<sequence length="508" mass="58868">MSPRLQRYSPYYLHLLIILFFLTRLVNLTLLPIFSDEAVYVEWAWRMTHVPGLAFHSLQDGKQPLLMWIFGLFQNFFSDPLLASRLVSVLFGSFNLWGIYYLAGDVFNKKTAVVSALLYIFIPFFFFFDRQALMESSLVSVYLLTFIFLLRFYRSPGYLTAAFPGIILGFGFLNKSTPVLFLLALFIIHALYLIRRRSQIVSFTAFTLVTLTCFFLVNIPMLIQPVFWKTLYRTGDYALPLPQLLRFPLITWISNFINHLEILILNFTPVALIAAILGITSLVKNPDFKKRLLVLWITIPLLLYFLTIRHTNDLSFRYLTPFVPLLILPAAYYLSFRFFLTVVALVLPVFFTLQLMFYPVSYFRIKSRLTRYSYIGSYVTGYDTGYQVNALRSYINEVSRDRPIILATAVHTFNPESALAAYYRRYPRVQFAYLDGRLIGEETIGTIDCISSDLPVYFIAKLDDKVNLDKFLEKVTVITNPYNFDYSTIYTLKTNCTGQTVRLNLSGP</sequence>
<name>A0A0G1S4M3_9BACT</name>
<feature type="transmembrane region" description="Helical" evidence="8">
    <location>
        <begin position="110"/>
        <end position="127"/>
    </location>
</feature>
<keyword evidence="3" id="KW-0328">Glycosyltransferase</keyword>
<dbReference type="Proteomes" id="UP000034364">
    <property type="component" value="Unassembled WGS sequence"/>
</dbReference>
<evidence type="ECO:0000256" key="8">
    <source>
        <dbReference type="SAM" id="Phobius"/>
    </source>
</evidence>
<dbReference type="InterPro" id="IPR038731">
    <property type="entry name" value="RgtA/B/C-like"/>
</dbReference>
<dbReference type="InterPro" id="IPR050297">
    <property type="entry name" value="LipidA_mod_glycosyltrf_83"/>
</dbReference>
<reference evidence="10 11" key="1">
    <citation type="journal article" date="2015" name="Nature">
        <title>rRNA introns, odd ribosomes, and small enigmatic genomes across a large radiation of phyla.</title>
        <authorList>
            <person name="Brown C.T."/>
            <person name="Hug L.A."/>
            <person name="Thomas B.C."/>
            <person name="Sharon I."/>
            <person name="Castelle C.J."/>
            <person name="Singh A."/>
            <person name="Wilkins M.J."/>
            <person name="Williams K.H."/>
            <person name="Banfield J.F."/>
        </authorList>
    </citation>
    <scope>NUCLEOTIDE SEQUENCE [LARGE SCALE GENOMIC DNA]</scope>
</reference>
<feature type="transmembrane region" description="Helical" evidence="8">
    <location>
        <begin position="201"/>
        <end position="223"/>
    </location>
</feature>
<dbReference type="GO" id="GO:0005886">
    <property type="term" value="C:plasma membrane"/>
    <property type="evidence" value="ECO:0007669"/>
    <property type="project" value="UniProtKB-SubCell"/>
</dbReference>
<evidence type="ECO:0000313" key="10">
    <source>
        <dbReference type="EMBL" id="KKU64347.1"/>
    </source>
</evidence>
<evidence type="ECO:0000256" key="4">
    <source>
        <dbReference type="ARBA" id="ARBA00022679"/>
    </source>
</evidence>
<evidence type="ECO:0000256" key="3">
    <source>
        <dbReference type="ARBA" id="ARBA00022676"/>
    </source>
</evidence>
<keyword evidence="6 8" id="KW-1133">Transmembrane helix</keyword>
<proteinExistence type="predicted"/>
<dbReference type="GO" id="GO:0016763">
    <property type="term" value="F:pentosyltransferase activity"/>
    <property type="evidence" value="ECO:0007669"/>
    <property type="project" value="TreeGrafter"/>
</dbReference>
<dbReference type="Pfam" id="PF13231">
    <property type="entry name" value="PMT_2"/>
    <property type="match status" value="1"/>
</dbReference>
<keyword evidence="2" id="KW-1003">Cell membrane</keyword>
<feature type="transmembrane region" description="Helical" evidence="8">
    <location>
        <begin position="12"/>
        <end position="34"/>
    </location>
</feature>
<evidence type="ECO:0000256" key="6">
    <source>
        <dbReference type="ARBA" id="ARBA00022989"/>
    </source>
</evidence>
<keyword evidence="4 10" id="KW-0808">Transferase</keyword>
<evidence type="ECO:0000256" key="5">
    <source>
        <dbReference type="ARBA" id="ARBA00022692"/>
    </source>
</evidence>
<accession>A0A0G1S4M3</accession>
<dbReference type="EMBL" id="LCNV01000009">
    <property type="protein sequence ID" value="KKU64347.1"/>
    <property type="molecule type" value="Genomic_DNA"/>
</dbReference>
<keyword evidence="7 8" id="KW-0472">Membrane</keyword>
<gene>
    <name evidence="10" type="ORF">UX87_C0009G0029</name>
</gene>
<comment type="subcellular location">
    <subcellularLocation>
        <location evidence="1">Cell membrane</location>
        <topology evidence="1">Multi-pass membrane protein</topology>
    </subcellularLocation>
</comment>